<dbReference type="PANTHER" id="PTHR13696:SF99">
    <property type="entry name" value="COBYRINIC ACID AC-DIAMIDE SYNTHASE"/>
    <property type="match status" value="1"/>
</dbReference>
<feature type="domain" description="CobQ/CobB/MinD/ParA nucleotide binding" evidence="1">
    <location>
        <begin position="15"/>
        <end position="103"/>
    </location>
</feature>
<sequence length="217" mass="22591">MTAINTDRRIDVYTLAILNKKGGAGKTLVATSLGVAAADAGLKVAIADLDPQASACAWADVREADDLAVISAVPNRLEKVQTQCADAGIDLLIVDTAPSADSGLLAAARVADLVLMPTRPGLGDLAALRDTLELINTVKVPKAALLNSPKTTALRTESSAAIVSLGVELVPVVFGDRVAFQHAFTSGLGVSEYEPSGKAAGELKRLWNWLSESMESR</sequence>
<evidence type="ECO:0000313" key="2">
    <source>
        <dbReference type="EMBL" id="PZO47076.1"/>
    </source>
</evidence>
<dbReference type="CDD" id="cd02042">
    <property type="entry name" value="ParAB_family"/>
    <property type="match status" value="1"/>
</dbReference>
<evidence type="ECO:0000313" key="3">
    <source>
        <dbReference type="Proteomes" id="UP000249794"/>
    </source>
</evidence>
<dbReference type="EMBL" id="QBMP01000286">
    <property type="protein sequence ID" value="PZO47076.1"/>
    <property type="molecule type" value="Genomic_DNA"/>
</dbReference>
<dbReference type="InterPro" id="IPR002586">
    <property type="entry name" value="CobQ/CobB/MinD/ParA_Nub-bd_dom"/>
</dbReference>
<name>A0A2W4WQ61_9CYAN</name>
<dbReference type="Gene3D" id="3.40.50.300">
    <property type="entry name" value="P-loop containing nucleotide triphosphate hydrolases"/>
    <property type="match status" value="1"/>
</dbReference>
<comment type="caution">
    <text evidence="2">The sequence shown here is derived from an EMBL/GenBank/DDBJ whole genome shotgun (WGS) entry which is preliminary data.</text>
</comment>
<gene>
    <name evidence="2" type="ORF">DCF15_19480</name>
</gene>
<dbReference type="InterPro" id="IPR027417">
    <property type="entry name" value="P-loop_NTPase"/>
</dbReference>
<reference evidence="3" key="1">
    <citation type="submission" date="2018-04" db="EMBL/GenBank/DDBJ databases">
        <authorList>
            <person name="Cornet L."/>
        </authorList>
    </citation>
    <scope>NUCLEOTIDE SEQUENCE [LARGE SCALE GENOMIC DNA]</scope>
</reference>
<evidence type="ECO:0000259" key="1">
    <source>
        <dbReference type="Pfam" id="PF01656"/>
    </source>
</evidence>
<dbReference type="PIRSF" id="PIRSF009320">
    <property type="entry name" value="Nuc_binding_HP_1000"/>
    <property type="match status" value="1"/>
</dbReference>
<dbReference type="PANTHER" id="PTHR13696">
    <property type="entry name" value="P-LOOP CONTAINING NUCLEOSIDE TRIPHOSPHATE HYDROLASE"/>
    <property type="match status" value="1"/>
</dbReference>
<accession>A0A2W4WQ61</accession>
<dbReference type="Pfam" id="PF01656">
    <property type="entry name" value="CbiA"/>
    <property type="match status" value="1"/>
</dbReference>
<dbReference type="AlphaFoldDB" id="A0A2W4WQ61"/>
<proteinExistence type="predicted"/>
<reference evidence="2 3" key="2">
    <citation type="submission" date="2018-06" db="EMBL/GenBank/DDBJ databases">
        <title>Metagenomic assembly of (sub)arctic Cyanobacteria and their associated microbiome from non-axenic cultures.</title>
        <authorList>
            <person name="Baurain D."/>
        </authorList>
    </citation>
    <scope>NUCLEOTIDE SEQUENCE [LARGE SCALE GENOMIC DNA]</scope>
    <source>
        <strain evidence="2">ULC027bin1</strain>
    </source>
</reference>
<organism evidence="2 3">
    <name type="scientific">Phormidesmis priestleyi</name>
    <dbReference type="NCBI Taxonomy" id="268141"/>
    <lineage>
        <taxon>Bacteria</taxon>
        <taxon>Bacillati</taxon>
        <taxon>Cyanobacteriota</taxon>
        <taxon>Cyanophyceae</taxon>
        <taxon>Leptolyngbyales</taxon>
        <taxon>Leptolyngbyaceae</taxon>
        <taxon>Phormidesmis</taxon>
    </lineage>
</organism>
<protein>
    <recommendedName>
        <fullName evidence="1">CobQ/CobB/MinD/ParA nucleotide binding domain-containing protein</fullName>
    </recommendedName>
</protein>
<dbReference type="InterPro" id="IPR050678">
    <property type="entry name" value="DNA_Partitioning_ATPase"/>
</dbReference>
<dbReference type="SUPFAM" id="SSF52540">
    <property type="entry name" value="P-loop containing nucleoside triphosphate hydrolases"/>
    <property type="match status" value="1"/>
</dbReference>
<dbReference type="Proteomes" id="UP000249794">
    <property type="component" value="Unassembled WGS sequence"/>
</dbReference>